<evidence type="ECO:0000313" key="1">
    <source>
        <dbReference type="EMBL" id="SEF59750.1"/>
    </source>
</evidence>
<evidence type="ECO:0000313" key="2">
    <source>
        <dbReference type="Proteomes" id="UP000236725"/>
    </source>
</evidence>
<reference evidence="1 2" key="1">
    <citation type="submission" date="2016-10" db="EMBL/GenBank/DDBJ databases">
        <authorList>
            <person name="Varghese N."/>
            <person name="Submissions S."/>
        </authorList>
    </citation>
    <scope>NUCLEOTIDE SEQUENCE [LARGE SCALE GENOMIC DNA]</scope>
    <source>
        <strain evidence="1 2">DSM 29073</strain>
    </source>
</reference>
<sequence>MAICRILLDVVNEVGEDVSLIRSRHYPALQEKAQLTDGDFYAASQVTVLASITLVKDIHYKLKMLMGLTVFELYSQCKQVTLQQRVTFGILMNAIDWPISFSEISTLS</sequence>
<proteinExistence type="predicted"/>
<dbReference type="AlphaFoldDB" id="A0A8G2BUP5"/>
<accession>A0A8G2BUP5</accession>
<name>A0A8G2BUP5_9BACT</name>
<dbReference type="EMBL" id="FNVS01000003">
    <property type="protein sequence ID" value="SEF59750.1"/>
    <property type="molecule type" value="Genomic_DNA"/>
</dbReference>
<gene>
    <name evidence="1" type="ORF">SAMN05444001_10367</name>
</gene>
<organism evidence="1 2">
    <name type="scientific">Parabacteroides chinchillae</name>
    <dbReference type="NCBI Taxonomy" id="871327"/>
    <lineage>
        <taxon>Bacteria</taxon>
        <taxon>Pseudomonadati</taxon>
        <taxon>Bacteroidota</taxon>
        <taxon>Bacteroidia</taxon>
        <taxon>Bacteroidales</taxon>
        <taxon>Tannerellaceae</taxon>
        <taxon>Parabacteroides</taxon>
    </lineage>
</organism>
<comment type="caution">
    <text evidence="1">The sequence shown here is derived from an EMBL/GenBank/DDBJ whole genome shotgun (WGS) entry which is preliminary data.</text>
</comment>
<dbReference type="Proteomes" id="UP000236725">
    <property type="component" value="Unassembled WGS sequence"/>
</dbReference>
<protein>
    <submittedName>
        <fullName evidence="1">Uncharacterized protein</fullName>
    </submittedName>
</protein>
<keyword evidence="2" id="KW-1185">Reference proteome</keyword>